<keyword evidence="9" id="KW-0489">Methyltransferase</keyword>
<dbReference type="Proteomes" id="UP000318834">
    <property type="component" value="Unassembled WGS sequence"/>
</dbReference>
<feature type="domain" description="Damage-control phosphatase ARMT1-like metal-binding" evidence="8">
    <location>
        <begin position="2"/>
        <end position="62"/>
    </location>
</feature>
<dbReference type="InterPro" id="IPR036075">
    <property type="entry name" value="ARMT-1-like_metal-bd_sf"/>
</dbReference>
<dbReference type="GO" id="GO:0016791">
    <property type="term" value="F:phosphatase activity"/>
    <property type="evidence" value="ECO:0007669"/>
    <property type="project" value="TreeGrafter"/>
</dbReference>
<name>A0A537IX17_9BACT</name>
<comment type="similarity">
    <text evidence="3">Belongs to the damage-control phosphatase family. Sugar phosphate phosphatase III subfamily.</text>
</comment>
<evidence type="ECO:0000256" key="2">
    <source>
        <dbReference type="ARBA" id="ARBA00001936"/>
    </source>
</evidence>
<dbReference type="InterPro" id="IPR002791">
    <property type="entry name" value="ARMT1-like_metal-bd"/>
</dbReference>
<evidence type="ECO:0000256" key="1">
    <source>
        <dbReference type="ARBA" id="ARBA00001326"/>
    </source>
</evidence>
<proteinExistence type="inferred from homology"/>
<dbReference type="PANTHER" id="PTHR12260">
    <property type="entry name" value="DAMAGE-CONTROL PHOSPHATASE ARMT1"/>
    <property type="match status" value="1"/>
</dbReference>
<reference evidence="9 10" key="1">
    <citation type="journal article" date="2019" name="Nat. Microbiol.">
        <title>Mediterranean grassland soil C-N compound turnover is dependent on rainfall and depth, and is mediated by genomically divergent microorganisms.</title>
        <authorList>
            <person name="Diamond S."/>
            <person name="Andeer P.F."/>
            <person name="Li Z."/>
            <person name="Crits-Christoph A."/>
            <person name="Burstein D."/>
            <person name="Anantharaman K."/>
            <person name="Lane K.R."/>
            <person name="Thomas B.C."/>
            <person name="Pan C."/>
            <person name="Northen T.R."/>
            <person name="Banfield J.F."/>
        </authorList>
    </citation>
    <scope>NUCLEOTIDE SEQUENCE [LARGE SCALE GENOMIC DNA]</scope>
    <source>
        <strain evidence="9">NP_8</strain>
    </source>
</reference>
<evidence type="ECO:0000259" key="8">
    <source>
        <dbReference type="Pfam" id="PF01937"/>
    </source>
</evidence>
<keyword evidence="4" id="KW-0479">Metal-binding</keyword>
<comment type="catalytic activity">
    <reaction evidence="1">
        <text>beta-D-fructose 1-phosphate + H2O = D-fructose + phosphate</text>
        <dbReference type="Rhea" id="RHEA:35603"/>
        <dbReference type="ChEBI" id="CHEBI:15377"/>
        <dbReference type="ChEBI" id="CHEBI:37721"/>
        <dbReference type="ChEBI" id="CHEBI:43474"/>
        <dbReference type="ChEBI" id="CHEBI:138881"/>
    </reaction>
</comment>
<protein>
    <submittedName>
        <fullName evidence="9">Protein-glutamate O-methyltransferase family protein</fullName>
    </submittedName>
</protein>
<dbReference type="InterPro" id="IPR039763">
    <property type="entry name" value="ARMT1"/>
</dbReference>
<evidence type="ECO:0000313" key="9">
    <source>
        <dbReference type="EMBL" id="TMI75256.1"/>
    </source>
</evidence>
<keyword evidence="5" id="KW-0378">Hydrolase</keyword>
<dbReference type="GO" id="GO:0006974">
    <property type="term" value="P:DNA damage response"/>
    <property type="evidence" value="ECO:0007669"/>
    <property type="project" value="TreeGrafter"/>
</dbReference>
<dbReference type="PANTHER" id="PTHR12260:SF6">
    <property type="entry name" value="DAMAGE-CONTROL PHOSPHATASE ARMT1"/>
    <property type="match status" value="1"/>
</dbReference>
<dbReference type="AlphaFoldDB" id="A0A537IX17"/>
<keyword evidence="9" id="KW-0808">Transferase</keyword>
<comment type="cofactor">
    <cofactor evidence="2">
        <name>Mn(2+)</name>
        <dbReference type="ChEBI" id="CHEBI:29035"/>
    </cofactor>
</comment>
<feature type="non-terminal residue" evidence="9">
    <location>
        <position position="1"/>
    </location>
</feature>
<comment type="catalytic activity">
    <reaction evidence="7">
        <text>beta-D-fructose 6-phosphate = dihydroxyacetone + D-glyceraldehyde 3-phosphate</text>
        <dbReference type="Rhea" id="RHEA:28002"/>
        <dbReference type="ChEBI" id="CHEBI:16016"/>
        <dbReference type="ChEBI" id="CHEBI:57634"/>
        <dbReference type="ChEBI" id="CHEBI:59776"/>
    </reaction>
</comment>
<comment type="caution">
    <text evidence="9">The sequence shown here is derived from an EMBL/GenBank/DDBJ whole genome shotgun (WGS) entry which is preliminary data.</text>
</comment>
<evidence type="ECO:0000313" key="10">
    <source>
        <dbReference type="Proteomes" id="UP000318834"/>
    </source>
</evidence>
<evidence type="ECO:0000256" key="5">
    <source>
        <dbReference type="ARBA" id="ARBA00022801"/>
    </source>
</evidence>
<sequence>YHRAALVILKGDANYRRLLSDAHWAPTAPFSKVTGYFSAPLVALRTLKAEIIVGLAPGRAERLTAEDREWLVNGRRGVIQARLPN</sequence>
<organism evidence="9 10">
    <name type="scientific">Candidatus Segetimicrobium genomatis</name>
    <dbReference type="NCBI Taxonomy" id="2569760"/>
    <lineage>
        <taxon>Bacteria</taxon>
        <taxon>Bacillati</taxon>
        <taxon>Candidatus Sysuimicrobiota</taxon>
        <taxon>Candidatus Sysuimicrobiia</taxon>
        <taxon>Candidatus Sysuimicrobiales</taxon>
        <taxon>Candidatus Segetimicrobiaceae</taxon>
        <taxon>Candidatus Segetimicrobium</taxon>
    </lineage>
</organism>
<dbReference type="GO" id="GO:0046872">
    <property type="term" value="F:metal ion binding"/>
    <property type="evidence" value="ECO:0007669"/>
    <property type="project" value="UniProtKB-KW"/>
</dbReference>
<evidence type="ECO:0000256" key="4">
    <source>
        <dbReference type="ARBA" id="ARBA00022723"/>
    </source>
</evidence>
<dbReference type="GO" id="GO:0032259">
    <property type="term" value="P:methylation"/>
    <property type="evidence" value="ECO:0007669"/>
    <property type="project" value="UniProtKB-KW"/>
</dbReference>
<accession>A0A537IX17</accession>
<evidence type="ECO:0000256" key="3">
    <source>
        <dbReference type="ARBA" id="ARBA00009519"/>
    </source>
</evidence>
<dbReference type="EMBL" id="VBAP01000045">
    <property type="protein sequence ID" value="TMI75256.1"/>
    <property type="molecule type" value="Genomic_DNA"/>
</dbReference>
<dbReference type="SUPFAM" id="SSF111321">
    <property type="entry name" value="AF1104-like"/>
    <property type="match status" value="1"/>
</dbReference>
<keyword evidence="6" id="KW-0464">Manganese</keyword>
<gene>
    <name evidence="9" type="ORF">E6H05_06860</name>
</gene>
<dbReference type="Pfam" id="PF01937">
    <property type="entry name" value="ARMT1-like_dom"/>
    <property type="match status" value="1"/>
</dbReference>
<evidence type="ECO:0000256" key="6">
    <source>
        <dbReference type="ARBA" id="ARBA00023211"/>
    </source>
</evidence>
<dbReference type="GO" id="GO:0008168">
    <property type="term" value="F:methyltransferase activity"/>
    <property type="evidence" value="ECO:0007669"/>
    <property type="project" value="UniProtKB-KW"/>
</dbReference>
<evidence type="ECO:0000256" key="7">
    <source>
        <dbReference type="ARBA" id="ARBA00048809"/>
    </source>
</evidence>